<dbReference type="KEGG" id="acan:ACA1_149260"/>
<evidence type="ECO:0000256" key="6">
    <source>
        <dbReference type="PIRNR" id="PIRNR016315"/>
    </source>
</evidence>
<evidence type="ECO:0000256" key="4">
    <source>
        <dbReference type="ARBA" id="ARBA00023203"/>
    </source>
</evidence>
<dbReference type="GO" id="GO:0034314">
    <property type="term" value="P:Arp2/3 complex-mediated actin nucleation"/>
    <property type="evidence" value="ECO:0007669"/>
    <property type="project" value="UniProtKB-UniRule"/>
</dbReference>
<keyword evidence="4 6" id="KW-0009">Actin-binding</keyword>
<dbReference type="GO" id="GO:0005885">
    <property type="term" value="C:Arp2/3 protein complex"/>
    <property type="evidence" value="ECO:0007669"/>
    <property type="project" value="UniProtKB-UniRule"/>
</dbReference>
<keyword evidence="3 6" id="KW-0963">Cytoplasm</keyword>
<dbReference type="PIRSF" id="PIRSF016315">
    <property type="entry name" value="ARP2/3_P21-Arc"/>
    <property type="match status" value="1"/>
</dbReference>
<dbReference type="GO" id="GO:0003779">
    <property type="term" value="F:actin binding"/>
    <property type="evidence" value="ECO:0007669"/>
    <property type="project" value="UniProtKB-KW"/>
</dbReference>
<comment type="function">
    <text evidence="6">Functions as component of the Arp2/3 complex which is involved in regulation of actin polymerization and together with an activating nucleation-promoting factor (NPF) mediates the formation of branched actin networks.</text>
</comment>
<name>L8HDC1_ACACF</name>
<comment type="subcellular location">
    <subcellularLocation>
        <location evidence="1 6">Cytoplasm</location>
        <location evidence="1 6">Cytoskeleton</location>
    </subcellularLocation>
</comment>
<dbReference type="STRING" id="1257118.L8HDC1"/>
<protein>
    <recommendedName>
        <fullName evidence="6">Actin-related protein 2/3 complex subunit 3</fullName>
    </recommendedName>
</protein>
<keyword evidence="5 6" id="KW-0206">Cytoskeleton</keyword>
<gene>
    <name evidence="7" type="ORF">ACA1_149260</name>
</gene>
<dbReference type="Pfam" id="PF04062">
    <property type="entry name" value="P21-Arc"/>
    <property type="match status" value="1"/>
</dbReference>
<evidence type="ECO:0000256" key="5">
    <source>
        <dbReference type="ARBA" id="ARBA00023212"/>
    </source>
</evidence>
<comment type="similarity">
    <text evidence="2 6">Belongs to the ARPC3 family.</text>
</comment>
<comment type="subunit">
    <text evidence="6">Component of the Arp2/3 complex.</text>
</comment>
<reference evidence="7 8" key="1">
    <citation type="journal article" date="2013" name="Genome Biol.">
        <title>Genome of Acanthamoeba castellanii highlights extensive lateral gene transfer and early evolution of tyrosine kinase signaling.</title>
        <authorList>
            <person name="Clarke M."/>
            <person name="Lohan A.J."/>
            <person name="Liu B."/>
            <person name="Lagkouvardos I."/>
            <person name="Roy S."/>
            <person name="Zafar N."/>
            <person name="Bertelli C."/>
            <person name="Schilde C."/>
            <person name="Kianianmomeni A."/>
            <person name="Burglin T.R."/>
            <person name="Frech C."/>
            <person name="Turcotte B."/>
            <person name="Kopec K.O."/>
            <person name="Synnott J.M."/>
            <person name="Choo C."/>
            <person name="Paponov I."/>
            <person name="Finkler A."/>
            <person name="Soon Heng Tan C."/>
            <person name="Hutchins A.P."/>
            <person name="Weinmeier T."/>
            <person name="Rattei T."/>
            <person name="Chu J.S."/>
            <person name="Gimenez G."/>
            <person name="Irimia M."/>
            <person name="Rigden D.J."/>
            <person name="Fitzpatrick D.A."/>
            <person name="Lorenzo-Morales J."/>
            <person name="Bateman A."/>
            <person name="Chiu C.H."/>
            <person name="Tang P."/>
            <person name="Hegemann P."/>
            <person name="Fromm H."/>
            <person name="Raoult D."/>
            <person name="Greub G."/>
            <person name="Miranda-Saavedra D."/>
            <person name="Chen N."/>
            <person name="Nash P."/>
            <person name="Ginger M.L."/>
            <person name="Horn M."/>
            <person name="Schaap P."/>
            <person name="Caler L."/>
            <person name="Loftus B."/>
        </authorList>
    </citation>
    <scope>NUCLEOTIDE SEQUENCE [LARGE SCALE GENOMIC DNA]</scope>
    <source>
        <strain evidence="7 8">Neff</strain>
    </source>
</reference>
<evidence type="ECO:0000256" key="3">
    <source>
        <dbReference type="ARBA" id="ARBA00022490"/>
    </source>
</evidence>
<dbReference type="RefSeq" id="XP_004351535.1">
    <property type="nucleotide sequence ID" value="XM_004351483.1"/>
</dbReference>
<organism evidence="7 8">
    <name type="scientific">Acanthamoeba castellanii (strain ATCC 30010 / Neff)</name>
    <dbReference type="NCBI Taxonomy" id="1257118"/>
    <lineage>
        <taxon>Eukaryota</taxon>
        <taxon>Amoebozoa</taxon>
        <taxon>Discosea</taxon>
        <taxon>Longamoebia</taxon>
        <taxon>Centramoebida</taxon>
        <taxon>Acanthamoebidae</taxon>
        <taxon>Acanthamoeba</taxon>
    </lineage>
</organism>
<dbReference type="VEuPathDB" id="AmoebaDB:ACA1_149260"/>
<dbReference type="PANTHER" id="PTHR12391">
    <property type="entry name" value="ARP2/3 COMPLEX 21 KD SUBUNIT"/>
    <property type="match status" value="1"/>
</dbReference>
<dbReference type="Proteomes" id="UP000011083">
    <property type="component" value="Unassembled WGS sequence"/>
</dbReference>
<dbReference type="InterPro" id="IPR036753">
    <property type="entry name" value="ARPC3_sf"/>
</dbReference>
<dbReference type="EMBL" id="KB007870">
    <property type="protein sequence ID" value="ELR22758.1"/>
    <property type="molecule type" value="Genomic_DNA"/>
</dbReference>
<dbReference type="GO" id="GO:0030833">
    <property type="term" value="P:regulation of actin filament polymerization"/>
    <property type="evidence" value="ECO:0007669"/>
    <property type="project" value="InterPro"/>
</dbReference>
<dbReference type="Gene3D" id="1.10.1760.10">
    <property type="entry name" value="Actin-related protein 2/3 complex subunit 3"/>
    <property type="match status" value="1"/>
</dbReference>
<dbReference type="SUPFAM" id="SSF69060">
    <property type="entry name" value="Arp2/3 complex 21 kDa subunit ARPC3"/>
    <property type="match status" value="1"/>
</dbReference>
<evidence type="ECO:0000256" key="1">
    <source>
        <dbReference type="ARBA" id="ARBA00004245"/>
    </source>
</evidence>
<keyword evidence="8" id="KW-1185">Reference proteome</keyword>
<evidence type="ECO:0000256" key="2">
    <source>
        <dbReference type="ARBA" id="ARBA00010856"/>
    </source>
</evidence>
<evidence type="ECO:0000313" key="7">
    <source>
        <dbReference type="EMBL" id="ELR22758.1"/>
    </source>
</evidence>
<sequence>MCGMGVLPIKTKYKGPAPRYTGPADQPDIIDEAISFFKANVLFRNYEVKGPADRVLIYLTLYISQAINQMVNQSKGGAQKNLFNLAIQNFAVPGDKNFALAGFVSNPANRAEADQIRQYLTQLRQETGDRLIEAVYAFGENEPSKWWMCFSKRKFLNKNL</sequence>
<dbReference type="AlphaFoldDB" id="L8HDC1"/>
<dbReference type="OMA" id="TPSKWWL"/>
<dbReference type="OrthoDB" id="200404at2759"/>
<accession>L8HDC1</accession>
<evidence type="ECO:0000313" key="8">
    <source>
        <dbReference type="Proteomes" id="UP000011083"/>
    </source>
</evidence>
<dbReference type="InterPro" id="IPR007204">
    <property type="entry name" value="ARPC3"/>
</dbReference>
<dbReference type="GeneID" id="14923717"/>
<proteinExistence type="inferred from homology"/>